<evidence type="ECO:0000256" key="1">
    <source>
        <dbReference type="SAM" id="Coils"/>
    </source>
</evidence>
<feature type="coiled-coil region" evidence="1">
    <location>
        <begin position="314"/>
        <end position="345"/>
    </location>
</feature>
<accession>A0AAU9UTT6</accession>
<organism evidence="3 4">
    <name type="scientific">Euphydryas editha</name>
    <name type="common">Edith's checkerspot</name>
    <dbReference type="NCBI Taxonomy" id="104508"/>
    <lineage>
        <taxon>Eukaryota</taxon>
        <taxon>Metazoa</taxon>
        <taxon>Ecdysozoa</taxon>
        <taxon>Arthropoda</taxon>
        <taxon>Hexapoda</taxon>
        <taxon>Insecta</taxon>
        <taxon>Pterygota</taxon>
        <taxon>Neoptera</taxon>
        <taxon>Endopterygota</taxon>
        <taxon>Lepidoptera</taxon>
        <taxon>Glossata</taxon>
        <taxon>Ditrysia</taxon>
        <taxon>Papilionoidea</taxon>
        <taxon>Nymphalidae</taxon>
        <taxon>Nymphalinae</taxon>
        <taxon>Euphydryas</taxon>
    </lineage>
</organism>
<sequence>MDENDVQCLDTEYKRYLEIIRPYLGQLLDHDVIEICSAWIQRLSKCKDHEKSLRNKYIFAMCYQLAKGVLEEPFLKEPSTDDLCPLIDDEGSDEILSEMEYNIIDLENDCTEMLYHNEKHSHSTIGLSSDSDFKTDRNKNQILVKSNKSINSMTYNVAETVYKQNIMCYNCSTEFSDHKNKEDCEKSYYCNLRAKNVVLKLREIKRHNFMLQRELNALKEELRMRNELSQSRDEILKVNHATSTYAISQDSTTTLKCKLEEAKESRNTLLEKITILQDNLDNFNYIKKHEFEDLEAKHKIEIIDIKTAVREEMKVYYENKLEDLKQQYEKSIKEIQTNNLKEIEEIITKKDEIISEKDKIILSKNIEIDQLNNCIEPLKKHEFTLLNKCSNYPSGDSNTEKFKRKAEDLEKRLNKMEKSKIKYSKAYDIKLANLQNEKHLIECSFHLELMRQRAQVVHEMSNEHQTELDTALTKLESKYKEIIANVQSTAVQCRIREQMALESIIQAVCGARNEGMYTNSAQATCPSQLTNKARHNQTRDNNASRDIEIPTVLQGNKVGSIIVGGKSFGEESVVNEYCLDSQKLGEIFEKLYIPQRDTGGDSTKK</sequence>
<comment type="caution">
    <text evidence="3">The sequence shown here is derived from an EMBL/GenBank/DDBJ whole genome shotgun (WGS) entry which is preliminary data.</text>
</comment>
<proteinExistence type="predicted"/>
<name>A0AAU9UTT6_EUPED</name>
<keyword evidence="4" id="KW-1185">Reference proteome</keyword>
<evidence type="ECO:0000313" key="3">
    <source>
        <dbReference type="EMBL" id="CAH2102014.1"/>
    </source>
</evidence>
<gene>
    <name evidence="3" type="ORF">EEDITHA_LOCUS16708</name>
</gene>
<protein>
    <recommendedName>
        <fullName evidence="2">DUF4485 domain-containing protein</fullName>
    </recommendedName>
</protein>
<dbReference type="Proteomes" id="UP001153954">
    <property type="component" value="Unassembled WGS sequence"/>
</dbReference>
<reference evidence="3" key="1">
    <citation type="submission" date="2022-03" db="EMBL/GenBank/DDBJ databases">
        <authorList>
            <person name="Tunstrom K."/>
        </authorList>
    </citation>
    <scope>NUCLEOTIDE SEQUENCE</scope>
</reference>
<keyword evidence="1" id="KW-0175">Coiled coil</keyword>
<feature type="coiled-coil region" evidence="1">
    <location>
        <begin position="399"/>
        <end position="426"/>
    </location>
</feature>
<evidence type="ECO:0000259" key="2">
    <source>
        <dbReference type="Pfam" id="PF14846"/>
    </source>
</evidence>
<feature type="domain" description="DUF4485" evidence="2">
    <location>
        <begin position="9"/>
        <end position="86"/>
    </location>
</feature>
<dbReference type="AlphaFoldDB" id="A0AAU9UTT6"/>
<dbReference type="EMBL" id="CAKOGL010000025">
    <property type="protein sequence ID" value="CAH2102014.1"/>
    <property type="molecule type" value="Genomic_DNA"/>
</dbReference>
<evidence type="ECO:0000313" key="4">
    <source>
        <dbReference type="Proteomes" id="UP001153954"/>
    </source>
</evidence>
<dbReference type="InterPro" id="IPR027831">
    <property type="entry name" value="DUF4485"/>
</dbReference>
<dbReference type="Pfam" id="PF14846">
    <property type="entry name" value="DUF4485"/>
    <property type="match status" value="1"/>
</dbReference>